<keyword evidence="1" id="KW-0862">Zinc</keyword>
<accession>A0A804MFN8</accession>
<keyword evidence="5" id="KW-1185">Reference proteome</keyword>
<dbReference type="KEGG" id="zma:103646404"/>
<evidence type="ECO:0000259" key="3">
    <source>
        <dbReference type="PROSITE" id="PS50157"/>
    </source>
</evidence>
<feature type="region of interest" description="Disordered" evidence="2">
    <location>
        <begin position="64"/>
        <end position="178"/>
    </location>
</feature>
<feature type="compositionally biased region" description="Basic residues" evidence="2">
    <location>
        <begin position="70"/>
        <end position="80"/>
    </location>
</feature>
<feature type="compositionally biased region" description="Low complexity" evidence="2">
    <location>
        <begin position="30"/>
        <end position="39"/>
    </location>
</feature>
<evidence type="ECO:0000256" key="1">
    <source>
        <dbReference type="PROSITE-ProRule" id="PRU00042"/>
    </source>
</evidence>
<feature type="compositionally biased region" description="Low complexity" evidence="2">
    <location>
        <begin position="145"/>
        <end position="160"/>
    </location>
</feature>
<dbReference type="PANTHER" id="PTHR45730">
    <property type="entry name" value="ZINC FINGER PROTEIN JAGGED"/>
    <property type="match status" value="1"/>
</dbReference>
<reference evidence="4" key="2">
    <citation type="submission" date="2019-07" db="EMBL/GenBank/DDBJ databases">
        <authorList>
            <person name="Seetharam A."/>
            <person name="Woodhouse M."/>
            <person name="Cannon E."/>
        </authorList>
    </citation>
    <scope>NUCLEOTIDE SEQUENCE [LARGE SCALE GENOMIC DNA]</scope>
    <source>
        <strain evidence="4">cv. B73</strain>
    </source>
</reference>
<evidence type="ECO:0000256" key="2">
    <source>
        <dbReference type="SAM" id="MobiDB-lite"/>
    </source>
</evidence>
<evidence type="ECO:0000313" key="5">
    <source>
        <dbReference type="Proteomes" id="UP000007305"/>
    </source>
</evidence>
<keyword evidence="1" id="KW-0479">Metal-binding</keyword>
<dbReference type="InterPro" id="IPR045320">
    <property type="entry name" value="JAGGED/SL1-like"/>
</dbReference>
<feature type="domain" description="C2H2-type" evidence="3">
    <location>
        <begin position="50"/>
        <end position="77"/>
    </location>
</feature>
<feature type="compositionally biased region" description="Basic residues" evidence="2">
    <location>
        <begin position="131"/>
        <end position="144"/>
    </location>
</feature>
<reference evidence="4" key="3">
    <citation type="submission" date="2021-05" db="UniProtKB">
        <authorList>
            <consortium name="EnsemblPlants"/>
        </authorList>
    </citation>
    <scope>IDENTIFICATION</scope>
    <source>
        <strain evidence="4">cv. B73</strain>
    </source>
</reference>
<dbReference type="Gramene" id="Zm00001eb081940_T001">
    <property type="protein sequence ID" value="Zm00001eb081940_P001"/>
    <property type="gene ID" value="Zm00001eb081940"/>
</dbReference>
<dbReference type="PANTHER" id="PTHR45730:SF130">
    <property type="entry name" value="C2H2 ZINC FINGER MALFORMED SPIKELET"/>
    <property type="match status" value="1"/>
</dbReference>
<dbReference type="OrthoDB" id="688478at2759"/>
<protein>
    <recommendedName>
        <fullName evidence="3">C2H2-type domain-containing protein</fullName>
    </recommendedName>
</protein>
<dbReference type="GO" id="GO:0008270">
    <property type="term" value="F:zinc ion binding"/>
    <property type="evidence" value="ECO:0007669"/>
    <property type="project" value="UniProtKB-KW"/>
</dbReference>
<dbReference type="InterPro" id="IPR013087">
    <property type="entry name" value="Znf_C2H2_type"/>
</dbReference>
<keyword evidence="6" id="KW-1267">Proteomics identification</keyword>
<dbReference type="InParanoid" id="A0A804MFN8"/>
<dbReference type="PROSITE" id="PS00028">
    <property type="entry name" value="ZINC_FINGER_C2H2_1"/>
    <property type="match status" value="1"/>
</dbReference>
<gene>
    <name evidence="4" type="primary">LOC103646404</name>
</gene>
<dbReference type="GO" id="GO:0003700">
    <property type="term" value="F:DNA-binding transcription factor activity"/>
    <property type="evidence" value="ECO:0007669"/>
    <property type="project" value="InterPro"/>
</dbReference>
<dbReference type="EnsemblPlants" id="Zm00001eb081940_T001">
    <property type="protein sequence ID" value="Zm00001eb081940_P001"/>
    <property type="gene ID" value="Zm00001eb081940"/>
</dbReference>
<feature type="compositionally biased region" description="Pro residues" evidence="2">
    <location>
        <begin position="89"/>
        <end position="98"/>
    </location>
</feature>
<reference evidence="5" key="1">
    <citation type="submission" date="2015-12" db="EMBL/GenBank/DDBJ databases">
        <title>Update maize B73 reference genome by single molecule sequencing technologies.</title>
        <authorList>
            <consortium name="Maize Genome Sequencing Project"/>
            <person name="Ware D."/>
        </authorList>
    </citation>
    <scope>NUCLEOTIDE SEQUENCE [LARGE SCALE GENOMIC DNA]</scope>
    <source>
        <strain evidence="5">cv. B73</strain>
    </source>
</reference>
<evidence type="ECO:0007829" key="6">
    <source>
        <dbReference type="PeptideAtlas" id="A0A804MFN8"/>
    </source>
</evidence>
<dbReference type="GeneID" id="103646404"/>
<feature type="region of interest" description="Disordered" evidence="2">
    <location>
        <begin position="23"/>
        <end position="43"/>
    </location>
</feature>
<proteinExistence type="evidence at protein level"/>
<dbReference type="Proteomes" id="UP000007305">
    <property type="component" value="Chromosome 2"/>
</dbReference>
<dbReference type="RefSeq" id="XP_008669354.1">
    <property type="nucleotide sequence ID" value="XM_008671132.2"/>
</dbReference>
<keyword evidence="1" id="KW-0863">Zinc-finger</keyword>
<evidence type="ECO:0000313" key="4">
    <source>
        <dbReference type="EnsemblPlants" id="Zm00001eb081940_P001"/>
    </source>
</evidence>
<dbReference type="PROSITE" id="PS50157">
    <property type="entry name" value="ZINC_FINGER_C2H2_2"/>
    <property type="match status" value="1"/>
</dbReference>
<sequence length="178" mass="18914">MDRGMADRRLLASCIPGMEAAAEREDEGLELSLSLHPSSPSSPPRFQAVFACCYCPRKFRSSQALGGHQNAHKLQRNLARRGREATSAPPAPPPPPPVADQGIGRASGSDSAPPPRSRVEPAAAGAWGEGRHHHHRRPHQHHLYQQRPAPAGGAEASSGASRGGGEDAEEIIDLSLKL</sequence>
<organism evidence="4 5">
    <name type="scientific">Zea mays</name>
    <name type="common">Maize</name>
    <dbReference type="NCBI Taxonomy" id="4577"/>
    <lineage>
        <taxon>Eukaryota</taxon>
        <taxon>Viridiplantae</taxon>
        <taxon>Streptophyta</taxon>
        <taxon>Embryophyta</taxon>
        <taxon>Tracheophyta</taxon>
        <taxon>Spermatophyta</taxon>
        <taxon>Magnoliopsida</taxon>
        <taxon>Liliopsida</taxon>
        <taxon>Poales</taxon>
        <taxon>Poaceae</taxon>
        <taxon>PACMAD clade</taxon>
        <taxon>Panicoideae</taxon>
        <taxon>Andropogonodae</taxon>
        <taxon>Andropogoneae</taxon>
        <taxon>Tripsacinae</taxon>
        <taxon>Zea</taxon>
    </lineage>
</organism>
<name>A0A804MFN8_MAIZE</name>
<dbReference type="AlphaFoldDB" id="A0A804MFN8"/>